<dbReference type="Proteomes" id="UP000799777">
    <property type="component" value="Unassembled WGS sequence"/>
</dbReference>
<keyword evidence="3" id="KW-1185">Reference proteome</keyword>
<dbReference type="OrthoDB" id="8119704at2759"/>
<accession>A0A9P4LTA5</accession>
<sequence length="300" mass="33350">MSSFTLETDQGLISITDTALRNDSSTLFLIHGNSSSSRIFHHIFCSPTITQRWRIVTFDLPGHGSSSKAPDPGKSYHMRGYADLAVHILEHLNIESVIVLGWSLGGHIGIEMVSLIKSPSTYVNSKKIKLRGIMITGTPPALGRDQVRQGFTMANEHGDLGLAGQQYWSEEETRAFSTNSAAAGIVKFWEPWMHEDAKNTDGRARMIMARNFVGSGDEGAVGVDQRSVVESEDVLIAVVNGAEEQFVNLEYLEGIRWKRLWKGECVRLEGLHHAPFWEDPVGFEKVLVEFCEECEKEGEA</sequence>
<proteinExistence type="predicted"/>
<evidence type="ECO:0000313" key="3">
    <source>
        <dbReference type="Proteomes" id="UP000799777"/>
    </source>
</evidence>
<comment type="caution">
    <text evidence="2">The sequence shown here is derived from an EMBL/GenBank/DDBJ whole genome shotgun (WGS) entry which is preliminary data.</text>
</comment>
<evidence type="ECO:0000313" key="2">
    <source>
        <dbReference type="EMBL" id="KAF2036465.1"/>
    </source>
</evidence>
<protein>
    <submittedName>
        <fullName evidence="2">Alpha/beta-hydrolase</fullName>
    </submittedName>
</protein>
<dbReference type="AlphaFoldDB" id="A0A9P4LTA5"/>
<dbReference type="InterPro" id="IPR050266">
    <property type="entry name" value="AB_hydrolase_sf"/>
</dbReference>
<dbReference type="PANTHER" id="PTHR43798:SF33">
    <property type="entry name" value="HYDROLASE, PUTATIVE (AFU_ORTHOLOGUE AFUA_2G14860)-RELATED"/>
    <property type="match status" value="1"/>
</dbReference>
<dbReference type="SUPFAM" id="SSF53474">
    <property type="entry name" value="alpha/beta-Hydrolases"/>
    <property type="match status" value="1"/>
</dbReference>
<dbReference type="Pfam" id="PF00561">
    <property type="entry name" value="Abhydrolase_1"/>
    <property type="match status" value="1"/>
</dbReference>
<name>A0A9P4LTA5_9PLEO</name>
<evidence type="ECO:0000259" key="1">
    <source>
        <dbReference type="Pfam" id="PF00561"/>
    </source>
</evidence>
<dbReference type="EMBL" id="ML978154">
    <property type="protein sequence ID" value="KAF2036465.1"/>
    <property type="molecule type" value="Genomic_DNA"/>
</dbReference>
<feature type="domain" description="AB hydrolase-1" evidence="1">
    <location>
        <begin position="27"/>
        <end position="138"/>
    </location>
</feature>
<dbReference type="GO" id="GO:0016020">
    <property type="term" value="C:membrane"/>
    <property type="evidence" value="ECO:0007669"/>
    <property type="project" value="TreeGrafter"/>
</dbReference>
<dbReference type="InterPro" id="IPR000073">
    <property type="entry name" value="AB_hydrolase_1"/>
</dbReference>
<reference evidence="2" key="1">
    <citation type="journal article" date="2020" name="Stud. Mycol.">
        <title>101 Dothideomycetes genomes: a test case for predicting lifestyles and emergence of pathogens.</title>
        <authorList>
            <person name="Haridas S."/>
            <person name="Albert R."/>
            <person name="Binder M."/>
            <person name="Bloem J."/>
            <person name="Labutti K."/>
            <person name="Salamov A."/>
            <person name="Andreopoulos B."/>
            <person name="Baker S."/>
            <person name="Barry K."/>
            <person name="Bills G."/>
            <person name="Bluhm B."/>
            <person name="Cannon C."/>
            <person name="Castanera R."/>
            <person name="Culley D."/>
            <person name="Daum C."/>
            <person name="Ezra D."/>
            <person name="Gonzalez J."/>
            <person name="Henrissat B."/>
            <person name="Kuo A."/>
            <person name="Liang C."/>
            <person name="Lipzen A."/>
            <person name="Lutzoni F."/>
            <person name="Magnuson J."/>
            <person name="Mondo S."/>
            <person name="Nolan M."/>
            <person name="Ohm R."/>
            <person name="Pangilinan J."/>
            <person name="Park H.-J."/>
            <person name="Ramirez L."/>
            <person name="Alfaro M."/>
            <person name="Sun H."/>
            <person name="Tritt A."/>
            <person name="Yoshinaga Y."/>
            <person name="Zwiers L.-H."/>
            <person name="Turgeon B."/>
            <person name="Goodwin S."/>
            <person name="Spatafora J."/>
            <person name="Crous P."/>
            <person name="Grigoriev I."/>
        </authorList>
    </citation>
    <scope>NUCLEOTIDE SEQUENCE</scope>
    <source>
        <strain evidence="2">CBS 110217</strain>
    </source>
</reference>
<organism evidence="2 3">
    <name type="scientific">Setomelanomma holmii</name>
    <dbReference type="NCBI Taxonomy" id="210430"/>
    <lineage>
        <taxon>Eukaryota</taxon>
        <taxon>Fungi</taxon>
        <taxon>Dikarya</taxon>
        <taxon>Ascomycota</taxon>
        <taxon>Pezizomycotina</taxon>
        <taxon>Dothideomycetes</taxon>
        <taxon>Pleosporomycetidae</taxon>
        <taxon>Pleosporales</taxon>
        <taxon>Pleosporineae</taxon>
        <taxon>Phaeosphaeriaceae</taxon>
        <taxon>Setomelanomma</taxon>
    </lineage>
</organism>
<dbReference type="PANTHER" id="PTHR43798">
    <property type="entry name" value="MONOACYLGLYCEROL LIPASE"/>
    <property type="match status" value="1"/>
</dbReference>
<dbReference type="Gene3D" id="3.40.50.1820">
    <property type="entry name" value="alpha/beta hydrolase"/>
    <property type="match status" value="1"/>
</dbReference>
<dbReference type="InterPro" id="IPR029058">
    <property type="entry name" value="AB_hydrolase_fold"/>
</dbReference>
<gene>
    <name evidence="2" type="ORF">EK21DRAFT_52016</name>
</gene>